<protein>
    <submittedName>
        <fullName evidence="9">Folate transporter, putative</fullName>
    </submittedName>
</protein>
<evidence type="ECO:0000256" key="2">
    <source>
        <dbReference type="ARBA" id="ARBA00007015"/>
    </source>
</evidence>
<organism evidence="9 10">
    <name type="scientific">Trypanosoma equiperdum</name>
    <dbReference type="NCBI Taxonomy" id="5694"/>
    <lineage>
        <taxon>Eukaryota</taxon>
        <taxon>Discoba</taxon>
        <taxon>Euglenozoa</taxon>
        <taxon>Kinetoplastea</taxon>
        <taxon>Metakinetoplastina</taxon>
        <taxon>Trypanosomatida</taxon>
        <taxon>Trypanosomatidae</taxon>
        <taxon>Trypanosoma</taxon>
    </lineage>
</organism>
<feature type="transmembrane region" description="Helical" evidence="8">
    <location>
        <begin position="351"/>
        <end position="370"/>
    </location>
</feature>
<proteinExistence type="inferred from homology"/>
<keyword evidence="6 8" id="KW-0472">Membrane</keyword>
<comment type="subcellular location">
    <subcellularLocation>
        <location evidence="1">Membrane</location>
        <topology evidence="1">Multi-pass membrane protein</topology>
    </subcellularLocation>
</comment>
<feature type="transmembrane region" description="Helical" evidence="8">
    <location>
        <begin position="228"/>
        <end position="249"/>
    </location>
</feature>
<evidence type="ECO:0000256" key="7">
    <source>
        <dbReference type="SAM" id="MobiDB-lite"/>
    </source>
</evidence>
<dbReference type="AlphaFoldDB" id="A0A1G4IFV6"/>
<dbReference type="GO" id="GO:0016020">
    <property type="term" value="C:membrane"/>
    <property type="evidence" value="ECO:0007669"/>
    <property type="project" value="UniProtKB-SubCell"/>
</dbReference>
<evidence type="ECO:0000313" key="9">
    <source>
        <dbReference type="EMBL" id="SCU71287.1"/>
    </source>
</evidence>
<feature type="transmembrane region" description="Helical" evidence="8">
    <location>
        <begin position="158"/>
        <end position="176"/>
    </location>
</feature>
<feature type="transmembrane region" description="Helical" evidence="8">
    <location>
        <begin position="376"/>
        <end position="396"/>
    </location>
</feature>
<keyword evidence="5 8" id="KW-1133">Transmembrane helix</keyword>
<feature type="transmembrane region" description="Helical" evidence="8">
    <location>
        <begin position="506"/>
        <end position="530"/>
    </location>
</feature>
<dbReference type="SUPFAM" id="SSF103473">
    <property type="entry name" value="MFS general substrate transporter"/>
    <property type="match status" value="2"/>
</dbReference>
<evidence type="ECO:0000256" key="3">
    <source>
        <dbReference type="ARBA" id="ARBA00022448"/>
    </source>
</evidence>
<dbReference type="Pfam" id="PF03092">
    <property type="entry name" value="BT1"/>
    <property type="match status" value="1"/>
</dbReference>
<feature type="transmembrane region" description="Helical" evidence="8">
    <location>
        <begin position="584"/>
        <end position="605"/>
    </location>
</feature>
<dbReference type="GeneID" id="92376808"/>
<dbReference type="VEuPathDB" id="TriTrypDB:TEOVI_000286800"/>
<dbReference type="EMBL" id="CZPT02001617">
    <property type="protein sequence ID" value="SCU71287.1"/>
    <property type="molecule type" value="Genomic_DNA"/>
</dbReference>
<dbReference type="NCBIfam" id="TIGR00788">
    <property type="entry name" value="fbt"/>
    <property type="match status" value="1"/>
</dbReference>
<dbReference type="InterPro" id="IPR036259">
    <property type="entry name" value="MFS_trans_sf"/>
</dbReference>
<sequence length="640" mass="69969">MSFAPARSLPNEVNEPLPTLQSEESGEATYVHPDARALFNKVPCLRRLPMFGTAAEGYGPKAVMSISLSYFLCKGLSDYLVRDSLLAMFTQRFGVDVSVYQRLSNVANMGWSVKPLTAVVSDIFPLFGYSKRWYMFISCLIGPLLSLGFGLLPGKESSAAIGAALVFLCCFTKANVDILAEGHYSRMMRRVPAPGPALVSWIWWFIIAGSFVSSSVVGPLGDAKIPQVASFIASVVQILVLPFFIFNWFGELPNREERYGDALLLYKKEREEREKKCDPFSDSLTQPDRAINSESNPLSTEGPDAAGLVPYEGGAPTGDGDLSSFHFQEPGSCCCGVFEYNKEVVERNGRATVYSILIGLFVLVVAVTSVLGSTTYLTVVAIVVSLLHCSFNFYAFPLIIAKANLFGYLQRATSVSFPGALSNFFIAEADCLADGPHFSFAFYQTVGGIISCAASIVGIMLFNYIFSKRTYRMTYLSTLSLGIFSSIFDLVLVMRWNRPHVSDHALYIMGDAIISPVISMLNWMPQIVLLSRLCPRGSESTVYSILAASSNLGASMGSVVGSVVMEYALPVSSKLPCNFENLKWLVVIAGFLAPLLQIPMVFTLLPRARMCDDLDVDNATAKKKSEIQKEVAEVQESGST</sequence>
<comment type="similarity">
    <text evidence="2">Belongs to the major facilitator superfamily. Folate-biopterin transporter (TC 2.A.71) family.</text>
</comment>
<keyword evidence="4 8" id="KW-0812">Transmembrane</keyword>
<evidence type="ECO:0000256" key="6">
    <source>
        <dbReference type="ARBA" id="ARBA00023136"/>
    </source>
</evidence>
<dbReference type="Proteomes" id="UP000195570">
    <property type="component" value="Unassembled WGS sequence"/>
</dbReference>
<accession>A0A1G4IFV6</accession>
<dbReference type="PANTHER" id="PTHR31585:SF51">
    <property type="entry name" value="TRANSPORTER, PUTATIVE-RELATED"/>
    <property type="match status" value="1"/>
</dbReference>
<gene>
    <name evidence="9" type="ORF">TEOVI_000286800</name>
</gene>
<keyword evidence="10" id="KW-1185">Reference proteome</keyword>
<feature type="transmembrane region" description="Helical" evidence="8">
    <location>
        <begin position="473"/>
        <end position="494"/>
    </location>
</feature>
<evidence type="ECO:0000256" key="1">
    <source>
        <dbReference type="ARBA" id="ARBA00004141"/>
    </source>
</evidence>
<evidence type="ECO:0000313" key="10">
    <source>
        <dbReference type="Proteomes" id="UP000195570"/>
    </source>
</evidence>
<evidence type="ECO:0000256" key="8">
    <source>
        <dbReference type="SAM" id="Phobius"/>
    </source>
</evidence>
<evidence type="ECO:0000256" key="4">
    <source>
        <dbReference type="ARBA" id="ARBA00022692"/>
    </source>
</evidence>
<reference evidence="9" key="1">
    <citation type="submission" date="2016-09" db="EMBL/GenBank/DDBJ databases">
        <authorList>
            <person name="Hebert L."/>
            <person name="Moumen B."/>
        </authorList>
    </citation>
    <scope>NUCLEOTIDE SEQUENCE [LARGE SCALE GENOMIC DNA]</scope>
    <source>
        <strain evidence="9">OVI</strain>
    </source>
</reference>
<feature type="transmembrane region" description="Helical" evidence="8">
    <location>
        <begin position="446"/>
        <end position="466"/>
    </location>
</feature>
<feature type="compositionally biased region" description="Polar residues" evidence="7">
    <location>
        <begin position="282"/>
        <end position="299"/>
    </location>
</feature>
<name>A0A1G4IFV6_TRYEQ</name>
<dbReference type="RefSeq" id="XP_067081968.1">
    <property type="nucleotide sequence ID" value="XM_067225867.1"/>
</dbReference>
<comment type="caution">
    <text evidence="9">The sequence shown here is derived from an EMBL/GenBank/DDBJ whole genome shotgun (WGS) entry which is preliminary data.</text>
</comment>
<dbReference type="InterPro" id="IPR004324">
    <property type="entry name" value="FBT"/>
</dbReference>
<feature type="region of interest" description="Disordered" evidence="7">
    <location>
        <begin position="1"/>
        <end position="25"/>
    </location>
</feature>
<feature type="transmembrane region" description="Helical" evidence="8">
    <location>
        <begin position="542"/>
        <end position="564"/>
    </location>
</feature>
<dbReference type="PANTHER" id="PTHR31585">
    <property type="entry name" value="FOLATE-BIOPTERIN TRANSPORTER 1, CHLOROPLASTIC"/>
    <property type="match status" value="1"/>
</dbReference>
<feature type="transmembrane region" description="Helical" evidence="8">
    <location>
        <begin position="133"/>
        <end position="152"/>
    </location>
</feature>
<keyword evidence="3" id="KW-0813">Transport</keyword>
<feature type="transmembrane region" description="Helical" evidence="8">
    <location>
        <begin position="197"/>
        <end position="216"/>
    </location>
</feature>
<evidence type="ECO:0000256" key="5">
    <source>
        <dbReference type="ARBA" id="ARBA00022989"/>
    </source>
</evidence>
<feature type="region of interest" description="Disordered" evidence="7">
    <location>
        <begin position="276"/>
        <end position="303"/>
    </location>
</feature>
<dbReference type="InterPro" id="IPR039309">
    <property type="entry name" value="BT1"/>
</dbReference>